<evidence type="ECO:0000313" key="5">
    <source>
        <dbReference type="Proteomes" id="UP000037891"/>
    </source>
</evidence>
<keyword evidence="1" id="KW-0812">Transmembrane</keyword>
<keyword evidence="1" id="KW-0472">Membrane</keyword>
<dbReference type="PANTHER" id="PTHR33121">
    <property type="entry name" value="CYCLIC DI-GMP PHOSPHODIESTERASE PDEF"/>
    <property type="match status" value="1"/>
</dbReference>
<name>A0A0N0X8I9_PSESX</name>
<dbReference type="AlphaFoldDB" id="A0A0N0X8I9"/>
<reference evidence="4 5" key="2">
    <citation type="submission" date="2015-10" db="EMBL/GenBank/DDBJ databases">
        <title>Comparative genomics and high-throughput reverse genetic screens identify a new phytobacterial MAMP and an Arabidopsis receptor required for immune elicitation.</title>
        <authorList>
            <person name="Mott G.A."/>
            <person name="Thakur S."/>
            <person name="Wang P.W."/>
            <person name="Desveaux D."/>
            <person name="Guttman D.S."/>
        </authorList>
    </citation>
    <scope>NUCLEOTIDE SEQUENCE [LARGE SCALE GENOMIC DNA]</scope>
    <source>
        <strain evidence="4 5">0788_9</strain>
    </source>
</reference>
<reference evidence="4 5" key="1">
    <citation type="submission" date="2015-07" db="EMBL/GenBank/DDBJ databases">
        <authorList>
            <person name="Noorani M."/>
        </authorList>
    </citation>
    <scope>NUCLEOTIDE SEQUENCE [LARGE SCALE GENOMIC DNA]</scope>
    <source>
        <strain evidence="4 5">0788_9</strain>
    </source>
</reference>
<dbReference type="Gene3D" id="3.20.20.450">
    <property type="entry name" value="EAL domain"/>
    <property type="match status" value="1"/>
</dbReference>
<dbReference type="NCBIfam" id="TIGR00254">
    <property type="entry name" value="GGDEF"/>
    <property type="match status" value="1"/>
</dbReference>
<dbReference type="SMART" id="SM00267">
    <property type="entry name" value="GGDEF"/>
    <property type="match status" value="1"/>
</dbReference>
<dbReference type="PROSITE" id="PS50887">
    <property type="entry name" value="GGDEF"/>
    <property type="match status" value="1"/>
</dbReference>
<dbReference type="Proteomes" id="UP000037891">
    <property type="component" value="Unassembled WGS sequence"/>
</dbReference>
<protein>
    <submittedName>
        <fullName evidence="4">GGDEF domain-containing protein</fullName>
    </submittedName>
</protein>
<organism evidence="4 5">
    <name type="scientific">Pseudomonas syringae pv. cilantro</name>
    <dbReference type="NCBI Taxonomy" id="81035"/>
    <lineage>
        <taxon>Bacteria</taxon>
        <taxon>Pseudomonadati</taxon>
        <taxon>Pseudomonadota</taxon>
        <taxon>Gammaproteobacteria</taxon>
        <taxon>Pseudomonadales</taxon>
        <taxon>Pseudomonadaceae</taxon>
        <taxon>Pseudomonas</taxon>
        <taxon>Pseudomonas syringae</taxon>
    </lineage>
</organism>
<dbReference type="PROSITE" id="PS50883">
    <property type="entry name" value="EAL"/>
    <property type="match status" value="1"/>
</dbReference>
<dbReference type="CDD" id="cd01949">
    <property type="entry name" value="GGDEF"/>
    <property type="match status" value="1"/>
</dbReference>
<dbReference type="Pfam" id="PF00990">
    <property type="entry name" value="GGDEF"/>
    <property type="match status" value="1"/>
</dbReference>
<evidence type="ECO:0000259" key="2">
    <source>
        <dbReference type="PROSITE" id="PS50883"/>
    </source>
</evidence>
<dbReference type="GO" id="GO:0071111">
    <property type="term" value="F:cyclic-guanylate-specific phosphodiesterase activity"/>
    <property type="evidence" value="ECO:0007669"/>
    <property type="project" value="InterPro"/>
</dbReference>
<dbReference type="InterPro" id="IPR029787">
    <property type="entry name" value="Nucleotide_cyclase"/>
</dbReference>
<dbReference type="CDD" id="cd01948">
    <property type="entry name" value="EAL"/>
    <property type="match status" value="1"/>
</dbReference>
<keyword evidence="1" id="KW-1133">Transmembrane helix</keyword>
<dbReference type="PATRIC" id="fig|81035.3.peg.5557"/>
<dbReference type="Gene3D" id="3.30.70.270">
    <property type="match status" value="1"/>
</dbReference>
<evidence type="ECO:0000256" key="1">
    <source>
        <dbReference type="SAM" id="Phobius"/>
    </source>
</evidence>
<dbReference type="InterPro" id="IPR043128">
    <property type="entry name" value="Rev_trsase/Diguanyl_cyclase"/>
</dbReference>
<proteinExistence type="predicted"/>
<feature type="transmembrane region" description="Helical" evidence="1">
    <location>
        <begin position="58"/>
        <end position="79"/>
    </location>
</feature>
<sequence>MSFIRSPQMVRKYLYTVLWLYFFSIFLLAVVWEFKLESVAMYVLDLPYDPDFEDAERWRFVLTSTAFALLSMVVPFILLMRLMQRLQGSYNDLLAAQALSDSLARHDPLSGLLNRRVFHEQLVARLQQASVQTAVFLIDLDKFKLINDTHGHAVGDAAICAVAESLREATVGWQASVARLGGDEFGLAVSGDFSQIELATLAESVLANIAASSACLPRMTLSATLGVAISPLDGSDAEVLLQRADSAMYRGKNSGRATFHFYEVSYEREQRQQALFAQELRYAIAEKHIQPFYQPIVSLPDQRLAGFELLARWLHPERGIILPLDFIPVAEQLGLIKQLTEGLLLQAFDQARDWPSDFTLSINVTSLMIESLDFPDWLAHLAREGNFPLNRLEVEVTENALVANVDSARLNLERLRAMGVSIALDDFGTGYSGLYHLTKLAIDKIKIDRSFFDTSLDNQNEMVKAILALGKSLRMKITAEGVEHEELADWLAAHECDFAQGYLFGRPLPVAQVTALLAMSELAGPVRAQANAG</sequence>
<dbReference type="PANTHER" id="PTHR33121:SF79">
    <property type="entry name" value="CYCLIC DI-GMP PHOSPHODIESTERASE PDED-RELATED"/>
    <property type="match status" value="1"/>
</dbReference>
<dbReference type="InterPro" id="IPR050706">
    <property type="entry name" value="Cyclic-di-GMP_PDE-like"/>
</dbReference>
<dbReference type="SMART" id="SM00052">
    <property type="entry name" value="EAL"/>
    <property type="match status" value="1"/>
</dbReference>
<dbReference type="InterPro" id="IPR000160">
    <property type="entry name" value="GGDEF_dom"/>
</dbReference>
<comment type="caution">
    <text evidence="4">The sequence shown here is derived from an EMBL/GenBank/DDBJ whole genome shotgun (WGS) entry which is preliminary data.</text>
</comment>
<dbReference type="InterPro" id="IPR035919">
    <property type="entry name" value="EAL_sf"/>
</dbReference>
<dbReference type="Pfam" id="PF00563">
    <property type="entry name" value="EAL"/>
    <property type="match status" value="1"/>
</dbReference>
<evidence type="ECO:0000313" key="4">
    <source>
        <dbReference type="EMBL" id="KPC23587.1"/>
    </source>
</evidence>
<accession>A0A0N0X8I9</accession>
<gene>
    <name evidence="4" type="ORF">ABJ99_5154</name>
</gene>
<feature type="transmembrane region" description="Helical" evidence="1">
    <location>
        <begin position="12"/>
        <end position="32"/>
    </location>
</feature>
<dbReference type="EMBL" id="LGLN01000099">
    <property type="protein sequence ID" value="KPC23587.1"/>
    <property type="molecule type" value="Genomic_DNA"/>
</dbReference>
<feature type="domain" description="GGDEF" evidence="3">
    <location>
        <begin position="131"/>
        <end position="264"/>
    </location>
</feature>
<dbReference type="SUPFAM" id="SSF55073">
    <property type="entry name" value="Nucleotide cyclase"/>
    <property type="match status" value="1"/>
</dbReference>
<feature type="domain" description="EAL" evidence="2">
    <location>
        <begin position="273"/>
        <end position="521"/>
    </location>
</feature>
<dbReference type="SUPFAM" id="SSF141868">
    <property type="entry name" value="EAL domain-like"/>
    <property type="match status" value="1"/>
</dbReference>
<dbReference type="InterPro" id="IPR001633">
    <property type="entry name" value="EAL_dom"/>
</dbReference>
<evidence type="ECO:0000259" key="3">
    <source>
        <dbReference type="PROSITE" id="PS50887"/>
    </source>
</evidence>